<gene>
    <name evidence="2" type="ORF">JEQ07_16850</name>
</gene>
<feature type="chain" id="PRO_5046464481" evidence="1">
    <location>
        <begin position="33"/>
        <end position="195"/>
    </location>
</feature>
<keyword evidence="3" id="KW-1185">Reference proteome</keyword>
<dbReference type="RefSeq" id="WP_198642403.1">
    <property type="nucleotide sequence ID" value="NZ_JAEHSL010000014.1"/>
</dbReference>
<protein>
    <submittedName>
        <fullName evidence="2">Type 1 fimbrial protein</fullName>
    </submittedName>
</protein>
<evidence type="ECO:0000313" key="2">
    <source>
        <dbReference type="EMBL" id="MBI6182058.1"/>
    </source>
</evidence>
<comment type="caution">
    <text evidence="2">The sequence shown here is derived from an EMBL/GenBank/DDBJ whole genome shotgun (WGS) entry which is preliminary data.</text>
</comment>
<sequence length="195" mass="20485">MAKLERNSMNKSMRIFLLATALSGAASGMAFADDTSAQTGTMEFDAMLTEGSCVLAGNTIDHNFGTLSKAQPTVTTTSSGNFKAYKVYTDKISVSGCPAEFTEVLMTPTFYTSGNASNIVRNTSASPNKTNAIMLIGGESGITNLYSSGVTQKFPISGDTGGAEITLVSQIAQDMKQQASPGDGEYNVTLAFDYD</sequence>
<dbReference type="EMBL" id="JAEHSL010000014">
    <property type="protein sequence ID" value="MBI6182058.1"/>
    <property type="molecule type" value="Genomic_DNA"/>
</dbReference>
<feature type="signal peptide" evidence="1">
    <location>
        <begin position="1"/>
        <end position="32"/>
    </location>
</feature>
<dbReference type="Gene3D" id="2.60.40.1090">
    <property type="entry name" value="Fimbrial-type adhesion domain"/>
    <property type="match status" value="1"/>
</dbReference>
<reference evidence="2 3" key="1">
    <citation type="submission" date="2020-12" db="EMBL/GenBank/DDBJ databases">
        <title>Enhanced detection system for hospital associated transmission using whole genome sequencing surveillance.</title>
        <authorList>
            <person name="Harrison L.H."/>
            <person name="Van Tyne D."/>
            <person name="Marsh J.W."/>
            <person name="Griffith M.P."/>
            <person name="Snyder D.J."/>
            <person name="Cooper V.S."/>
            <person name="Mustapha M."/>
        </authorList>
    </citation>
    <scope>NUCLEOTIDE SEQUENCE [LARGE SCALE GENOMIC DNA]</scope>
    <source>
        <strain evidence="2 3">SER00238</strain>
    </source>
</reference>
<proteinExistence type="predicted"/>
<dbReference type="InterPro" id="IPR036937">
    <property type="entry name" value="Adhesion_dom_fimbrial_sf"/>
</dbReference>
<name>A0ABS0TUM0_SERPR</name>
<dbReference type="Proteomes" id="UP000639004">
    <property type="component" value="Unassembled WGS sequence"/>
</dbReference>
<accession>A0ABS0TUM0</accession>
<keyword evidence="1" id="KW-0732">Signal</keyword>
<organism evidence="2 3">
    <name type="scientific">Serratia proteamaculans</name>
    <dbReference type="NCBI Taxonomy" id="28151"/>
    <lineage>
        <taxon>Bacteria</taxon>
        <taxon>Pseudomonadati</taxon>
        <taxon>Pseudomonadota</taxon>
        <taxon>Gammaproteobacteria</taxon>
        <taxon>Enterobacterales</taxon>
        <taxon>Yersiniaceae</taxon>
        <taxon>Serratia</taxon>
    </lineage>
</organism>
<evidence type="ECO:0000256" key="1">
    <source>
        <dbReference type="SAM" id="SignalP"/>
    </source>
</evidence>
<evidence type="ECO:0000313" key="3">
    <source>
        <dbReference type="Proteomes" id="UP000639004"/>
    </source>
</evidence>